<evidence type="ECO:0000313" key="1">
    <source>
        <dbReference type="EMBL" id="GFS07180.1"/>
    </source>
</evidence>
<gene>
    <name evidence="1" type="ORF">ElyMa_001243600</name>
</gene>
<dbReference type="EMBL" id="BMAT01002452">
    <property type="protein sequence ID" value="GFS07180.1"/>
    <property type="molecule type" value="Genomic_DNA"/>
</dbReference>
<reference evidence="1 2" key="1">
    <citation type="journal article" date="2021" name="Elife">
        <title>Chloroplast acquisition without the gene transfer in kleptoplastic sea slugs, Plakobranchus ocellatus.</title>
        <authorList>
            <person name="Maeda T."/>
            <person name="Takahashi S."/>
            <person name="Yoshida T."/>
            <person name="Shimamura S."/>
            <person name="Takaki Y."/>
            <person name="Nagai Y."/>
            <person name="Toyoda A."/>
            <person name="Suzuki Y."/>
            <person name="Arimoto A."/>
            <person name="Ishii H."/>
            <person name="Satoh N."/>
            <person name="Nishiyama T."/>
            <person name="Hasebe M."/>
            <person name="Maruyama T."/>
            <person name="Minagawa J."/>
            <person name="Obokata J."/>
            <person name="Shigenobu S."/>
        </authorList>
    </citation>
    <scope>NUCLEOTIDE SEQUENCE [LARGE SCALE GENOMIC DNA]</scope>
</reference>
<keyword evidence="2" id="KW-1185">Reference proteome</keyword>
<dbReference type="Proteomes" id="UP000762676">
    <property type="component" value="Unassembled WGS sequence"/>
</dbReference>
<protein>
    <submittedName>
        <fullName evidence="1">Uncharacterized protein</fullName>
    </submittedName>
</protein>
<organism evidence="1 2">
    <name type="scientific">Elysia marginata</name>
    <dbReference type="NCBI Taxonomy" id="1093978"/>
    <lineage>
        <taxon>Eukaryota</taxon>
        <taxon>Metazoa</taxon>
        <taxon>Spiralia</taxon>
        <taxon>Lophotrochozoa</taxon>
        <taxon>Mollusca</taxon>
        <taxon>Gastropoda</taxon>
        <taxon>Heterobranchia</taxon>
        <taxon>Euthyneura</taxon>
        <taxon>Panpulmonata</taxon>
        <taxon>Sacoglossa</taxon>
        <taxon>Placobranchoidea</taxon>
        <taxon>Plakobranchidae</taxon>
        <taxon>Elysia</taxon>
    </lineage>
</organism>
<sequence>MSGRGISDFAARSKGQLRGYIRDGTVTIESVLLSSDVRSACVHHTQSQYSDIGPTRLNTKSMMPDTRRISCKYQFLNPWFDSAGDQTMHHAISERVSYCYATERV</sequence>
<name>A0AAV4IBC8_9GAST</name>
<evidence type="ECO:0000313" key="2">
    <source>
        <dbReference type="Proteomes" id="UP000762676"/>
    </source>
</evidence>
<dbReference type="AlphaFoldDB" id="A0AAV4IBC8"/>
<comment type="caution">
    <text evidence="1">The sequence shown here is derived from an EMBL/GenBank/DDBJ whole genome shotgun (WGS) entry which is preliminary data.</text>
</comment>
<proteinExistence type="predicted"/>
<accession>A0AAV4IBC8</accession>